<keyword evidence="2" id="KW-1185">Reference proteome</keyword>
<proteinExistence type="predicted"/>
<gene>
    <name evidence="1" type="ORF">KN1_11930</name>
</gene>
<dbReference type="AlphaFoldDB" id="A0A8D5U5J8"/>
<protein>
    <submittedName>
        <fullName evidence="1">Uncharacterized protein</fullName>
    </submittedName>
</protein>
<sequence>MSGENPFDNAFNRVRDMLNRVDLQNQVVKEVTGDGWRVRVIETKIKKNNGEEAVYELYGIYLGDKSVAISVSKEGKLKRVILNGAIVMEETDQTVKKRNSGLILDYENRRVTYTEGEVELWKGRTGFDAIKSFKVLKNESRELQ</sequence>
<reference evidence="1 2" key="1">
    <citation type="submission" date="2021-04" db="EMBL/GenBank/DDBJ databases">
        <title>Complete genome sequence of Stygiolobus sp. KN-1.</title>
        <authorList>
            <person name="Nakamura K."/>
            <person name="Sakai H."/>
            <person name="Kurosawa N."/>
        </authorList>
    </citation>
    <scope>NUCLEOTIDE SEQUENCE [LARGE SCALE GENOMIC DNA]</scope>
    <source>
        <strain evidence="1 2">KN-1</strain>
    </source>
</reference>
<accession>A0A8D5U5J8</accession>
<dbReference type="RefSeq" id="WP_221289963.1">
    <property type="nucleotide sequence ID" value="NZ_AP024597.1"/>
</dbReference>
<dbReference type="Proteomes" id="UP000825123">
    <property type="component" value="Chromosome"/>
</dbReference>
<organism evidence="1 2">
    <name type="scientific">Stygiolobus caldivivus</name>
    <dbReference type="NCBI Taxonomy" id="2824673"/>
    <lineage>
        <taxon>Archaea</taxon>
        <taxon>Thermoproteota</taxon>
        <taxon>Thermoprotei</taxon>
        <taxon>Sulfolobales</taxon>
        <taxon>Sulfolobaceae</taxon>
        <taxon>Stygiolobus</taxon>
    </lineage>
</organism>
<dbReference type="KEGG" id="csty:KN1_11930"/>
<evidence type="ECO:0000313" key="2">
    <source>
        <dbReference type="Proteomes" id="UP000825123"/>
    </source>
</evidence>
<name>A0A8D5U5J8_9CREN</name>
<evidence type="ECO:0000313" key="1">
    <source>
        <dbReference type="EMBL" id="BCU69896.1"/>
    </source>
</evidence>
<dbReference type="GeneID" id="66162928"/>
<dbReference type="EMBL" id="AP024597">
    <property type="protein sequence ID" value="BCU69896.1"/>
    <property type="molecule type" value="Genomic_DNA"/>
</dbReference>